<proteinExistence type="predicted"/>
<comment type="caution">
    <text evidence="1">The sequence shown here is derived from an EMBL/GenBank/DDBJ whole genome shotgun (WGS) entry which is preliminary data.</text>
</comment>
<gene>
    <name evidence="1" type="ORF">NCCP691_04910</name>
</gene>
<name>A0ABQ4Q0B3_9BURK</name>
<organism evidence="1 2">
    <name type="scientific">Noviherbaspirillum aridicola</name>
    <dbReference type="NCBI Taxonomy" id="2849687"/>
    <lineage>
        <taxon>Bacteria</taxon>
        <taxon>Pseudomonadati</taxon>
        <taxon>Pseudomonadota</taxon>
        <taxon>Betaproteobacteria</taxon>
        <taxon>Burkholderiales</taxon>
        <taxon>Oxalobacteraceae</taxon>
        <taxon>Noviherbaspirillum</taxon>
    </lineage>
</organism>
<evidence type="ECO:0000313" key="2">
    <source>
        <dbReference type="Proteomes" id="UP000887222"/>
    </source>
</evidence>
<protein>
    <submittedName>
        <fullName evidence="1">Uncharacterized protein</fullName>
    </submittedName>
</protein>
<evidence type="ECO:0000313" key="1">
    <source>
        <dbReference type="EMBL" id="GIZ50477.1"/>
    </source>
</evidence>
<dbReference type="EMBL" id="BPMK01000002">
    <property type="protein sequence ID" value="GIZ50477.1"/>
    <property type="molecule type" value="Genomic_DNA"/>
</dbReference>
<dbReference type="Proteomes" id="UP000887222">
    <property type="component" value="Unassembled WGS sequence"/>
</dbReference>
<dbReference type="RefSeq" id="WP_220806657.1">
    <property type="nucleotide sequence ID" value="NZ_BPMK01000002.1"/>
</dbReference>
<keyword evidence="2" id="KW-1185">Reference proteome</keyword>
<reference evidence="1 2" key="1">
    <citation type="journal article" date="2022" name="Int. J. Syst. Evol. Microbiol.">
        <title>Noviherbaspirillum aridicola sp. nov., isolated from an arid soil in Pakistan.</title>
        <authorList>
            <person name="Khan I.U."/>
            <person name="Saqib M."/>
            <person name="Amin A."/>
            <person name="Hussain F."/>
            <person name="Li L."/>
            <person name="Liu Y.H."/>
            <person name="Fang B.Z."/>
            <person name="Ahmed I."/>
            <person name="Li W.J."/>
        </authorList>
    </citation>
    <scope>NUCLEOTIDE SEQUENCE [LARGE SCALE GENOMIC DNA]</scope>
    <source>
        <strain evidence="1 2">NCCP-691</strain>
    </source>
</reference>
<accession>A0ABQ4Q0B3</accession>
<sequence>MIRFYEYTRTPPYWVAHDDDGYWLVPARDGGWGDRSPFVGHAVNLRPLAGFGGVDLGLPPGTPASPPA</sequence>